<name>A0AAV8U907_9ROSI</name>
<dbReference type="SMART" id="SM00271">
    <property type="entry name" value="DnaJ"/>
    <property type="match status" value="1"/>
</dbReference>
<dbReference type="Proteomes" id="UP001159364">
    <property type="component" value="Linkage Group LG08"/>
</dbReference>
<organism evidence="3 4">
    <name type="scientific">Erythroxylum novogranatense</name>
    <dbReference type="NCBI Taxonomy" id="1862640"/>
    <lineage>
        <taxon>Eukaryota</taxon>
        <taxon>Viridiplantae</taxon>
        <taxon>Streptophyta</taxon>
        <taxon>Embryophyta</taxon>
        <taxon>Tracheophyta</taxon>
        <taxon>Spermatophyta</taxon>
        <taxon>Magnoliopsida</taxon>
        <taxon>eudicotyledons</taxon>
        <taxon>Gunneridae</taxon>
        <taxon>Pentapetalae</taxon>
        <taxon>rosids</taxon>
        <taxon>fabids</taxon>
        <taxon>Malpighiales</taxon>
        <taxon>Erythroxylaceae</taxon>
        <taxon>Erythroxylum</taxon>
    </lineage>
</organism>
<keyword evidence="1" id="KW-0812">Transmembrane</keyword>
<dbReference type="InterPro" id="IPR001623">
    <property type="entry name" value="DnaJ_domain"/>
</dbReference>
<gene>
    <name evidence="3" type="ORF">K2173_008828</name>
</gene>
<evidence type="ECO:0000256" key="1">
    <source>
        <dbReference type="SAM" id="Phobius"/>
    </source>
</evidence>
<comment type="caution">
    <text evidence="3">The sequence shown here is derived from an EMBL/GenBank/DDBJ whole genome shotgun (WGS) entry which is preliminary data.</text>
</comment>
<proteinExistence type="predicted"/>
<keyword evidence="1" id="KW-0472">Membrane</keyword>
<dbReference type="GO" id="GO:0051087">
    <property type="term" value="F:protein-folding chaperone binding"/>
    <property type="evidence" value="ECO:0007669"/>
    <property type="project" value="TreeGrafter"/>
</dbReference>
<evidence type="ECO:0000259" key="2">
    <source>
        <dbReference type="PROSITE" id="PS50076"/>
    </source>
</evidence>
<dbReference type="PANTHER" id="PTHR43948">
    <property type="entry name" value="DNAJ HOMOLOG SUBFAMILY B"/>
    <property type="match status" value="1"/>
</dbReference>
<reference evidence="3 4" key="1">
    <citation type="submission" date="2021-09" db="EMBL/GenBank/DDBJ databases">
        <title>Genomic insights and catalytic innovation underlie evolution of tropane alkaloids biosynthesis.</title>
        <authorList>
            <person name="Wang Y.-J."/>
            <person name="Tian T."/>
            <person name="Huang J.-P."/>
            <person name="Huang S.-X."/>
        </authorList>
    </citation>
    <scope>NUCLEOTIDE SEQUENCE [LARGE SCALE GENOMIC DNA]</scope>
    <source>
        <strain evidence="3">KIB-2018</strain>
        <tissue evidence="3">Leaf</tissue>
    </source>
</reference>
<protein>
    <recommendedName>
        <fullName evidence="2">J domain-containing protein</fullName>
    </recommendedName>
</protein>
<accession>A0AAV8U907</accession>
<dbReference type="GO" id="GO:0051082">
    <property type="term" value="F:unfolded protein binding"/>
    <property type="evidence" value="ECO:0007669"/>
    <property type="project" value="TreeGrafter"/>
</dbReference>
<dbReference type="PROSITE" id="PS50076">
    <property type="entry name" value="DNAJ_2"/>
    <property type="match status" value="1"/>
</dbReference>
<dbReference type="AlphaFoldDB" id="A0AAV8U907"/>
<evidence type="ECO:0000313" key="4">
    <source>
        <dbReference type="Proteomes" id="UP001159364"/>
    </source>
</evidence>
<sequence>MQGDEARVLLGLPPDSHPSTSQVKAAYKKKVWECHPDLFPTHEKARAESHFKMVSEAYSFLLPGAVGEGSTSGVYSRVVRTGVPRGNRGRSNPTFIGIPFLFIILGTVGLGASRATRAYKKQKESNPSHNPFLP</sequence>
<dbReference type="Pfam" id="PF00226">
    <property type="entry name" value="DnaJ"/>
    <property type="match status" value="1"/>
</dbReference>
<dbReference type="Gene3D" id="1.10.287.110">
    <property type="entry name" value="DnaJ domain"/>
    <property type="match status" value="1"/>
</dbReference>
<dbReference type="EMBL" id="JAIWQS010000008">
    <property type="protein sequence ID" value="KAJ8899005.1"/>
    <property type="molecule type" value="Genomic_DNA"/>
</dbReference>
<keyword evidence="4" id="KW-1185">Reference proteome</keyword>
<dbReference type="SUPFAM" id="SSF46565">
    <property type="entry name" value="Chaperone J-domain"/>
    <property type="match status" value="1"/>
</dbReference>
<dbReference type="GO" id="GO:0005737">
    <property type="term" value="C:cytoplasm"/>
    <property type="evidence" value="ECO:0007669"/>
    <property type="project" value="TreeGrafter"/>
</dbReference>
<dbReference type="GO" id="GO:0005634">
    <property type="term" value="C:nucleus"/>
    <property type="evidence" value="ECO:0007669"/>
    <property type="project" value="TreeGrafter"/>
</dbReference>
<evidence type="ECO:0000313" key="3">
    <source>
        <dbReference type="EMBL" id="KAJ8899005.1"/>
    </source>
</evidence>
<dbReference type="PANTHER" id="PTHR43948:SF14">
    <property type="entry name" value="PROTEIN DNAJ, PUTATIVE-RELATED"/>
    <property type="match status" value="1"/>
</dbReference>
<keyword evidence="1" id="KW-1133">Transmembrane helix</keyword>
<dbReference type="CDD" id="cd06257">
    <property type="entry name" value="DnaJ"/>
    <property type="match status" value="1"/>
</dbReference>
<feature type="transmembrane region" description="Helical" evidence="1">
    <location>
        <begin position="94"/>
        <end position="113"/>
    </location>
</feature>
<dbReference type="GO" id="GO:0044183">
    <property type="term" value="F:protein folding chaperone"/>
    <property type="evidence" value="ECO:0007669"/>
    <property type="project" value="TreeGrafter"/>
</dbReference>
<dbReference type="InterPro" id="IPR036869">
    <property type="entry name" value="J_dom_sf"/>
</dbReference>
<feature type="domain" description="J" evidence="2">
    <location>
        <begin position="5"/>
        <end position="79"/>
    </location>
</feature>